<evidence type="ECO:0000259" key="12">
    <source>
        <dbReference type="Pfam" id="PF01435"/>
    </source>
</evidence>
<dbReference type="RefSeq" id="WP_184725156.1">
    <property type="nucleotide sequence ID" value="NZ_JACHIW010000001.1"/>
</dbReference>
<keyword evidence="6" id="KW-0378">Hydrolase</keyword>
<keyword evidence="7" id="KW-0862">Zinc</keyword>
<dbReference type="PANTHER" id="PTHR43221">
    <property type="entry name" value="PROTEASE HTPX"/>
    <property type="match status" value="1"/>
</dbReference>
<evidence type="ECO:0000256" key="6">
    <source>
        <dbReference type="ARBA" id="ARBA00022801"/>
    </source>
</evidence>
<evidence type="ECO:0000256" key="4">
    <source>
        <dbReference type="ARBA" id="ARBA00022692"/>
    </source>
</evidence>
<evidence type="ECO:0000256" key="10">
    <source>
        <dbReference type="ARBA" id="ARBA00023136"/>
    </source>
</evidence>
<proteinExistence type="predicted"/>
<keyword evidence="5" id="KW-0479">Metal-binding</keyword>
<evidence type="ECO:0000256" key="1">
    <source>
        <dbReference type="ARBA" id="ARBA00001947"/>
    </source>
</evidence>
<dbReference type="EMBL" id="JACHIW010000001">
    <property type="protein sequence ID" value="MBB5153872.1"/>
    <property type="molecule type" value="Genomic_DNA"/>
</dbReference>
<comment type="cofactor">
    <cofactor evidence="1">
        <name>Zn(2+)</name>
        <dbReference type="ChEBI" id="CHEBI:29105"/>
    </cofactor>
</comment>
<evidence type="ECO:0000256" key="7">
    <source>
        <dbReference type="ARBA" id="ARBA00022833"/>
    </source>
</evidence>
<reference evidence="13 14" key="1">
    <citation type="submission" date="2020-08" db="EMBL/GenBank/DDBJ databases">
        <title>Sequencing the genomes of 1000 actinobacteria strains.</title>
        <authorList>
            <person name="Klenk H.-P."/>
        </authorList>
    </citation>
    <scope>NUCLEOTIDE SEQUENCE [LARGE SCALE GENOMIC DNA]</scope>
    <source>
        <strain evidence="13 14">DSM 45584</strain>
    </source>
</reference>
<keyword evidence="9" id="KW-0482">Metalloprotease</keyword>
<evidence type="ECO:0000313" key="14">
    <source>
        <dbReference type="Proteomes" id="UP000584374"/>
    </source>
</evidence>
<dbReference type="CDD" id="cd07328">
    <property type="entry name" value="M48_Ste24p_like"/>
    <property type="match status" value="1"/>
</dbReference>
<evidence type="ECO:0000256" key="9">
    <source>
        <dbReference type="ARBA" id="ARBA00023049"/>
    </source>
</evidence>
<organism evidence="13 14">
    <name type="scientific">Saccharopolyspora phatthalungensis</name>
    <dbReference type="NCBI Taxonomy" id="664693"/>
    <lineage>
        <taxon>Bacteria</taxon>
        <taxon>Bacillati</taxon>
        <taxon>Actinomycetota</taxon>
        <taxon>Actinomycetes</taxon>
        <taxon>Pseudonocardiales</taxon>
        <taxon>Pseudonocardiaceae</taxon>
        <taxon>Saccharopolyspora</taxon>
    </lineage>
</organism>
<dbReference type="PANTHER" id="PTHR43221:SF2">
    <property type="entry name" value="PROTEASE HTPX HOMOLOG"/>
    <property type="match status" value="1"/>
</dbReference>
<evidence type="ECO:0000313" key="13">
    <source>
        <dbReference type="EMBL" id="MBB5153872.1"/>
    </source>
</evidence>
<sequence length="655" mass="70511">MRGPWRAALALALHIGFFIAPIALVLGLLAIAAFTFRYDQGSGLKAALAAVVVGALFAIGLRAVLRTRIRPRGVGLDHDEQPRLWRMVESIAADADAPAPHQIRITSEPNAAIREDTALLGLRTRTRYLELGLPLLAALNVSELRAVVAHKLGRLTGRNRLIATAYRASASVERTVSRLTGGPVKCLFTGYARLFTAIAATTGHDLEFAADAIAVREAGNRAAVTALRKAIAIEIGWQEYADQYLSMAKAVGHAPDVLLGFRSFMEHPVRKPQLAERVKRTIAEQQDGSRTHPPARVRIDAMKRIKGAQGDLDERPAFAMLRNPRKSVPLLEDRLMIDGLKRRLGWPELARLAGAAHVAERAALLSSAAAQSGLPVEPTILSILPAIHRGEGHDLVNPVLNPGLSPERIEQAAVDTLTDLLGCAVVDALICARRAHHELDWGGPSTVRLANGHPLDPDRLVRPAVADPRLIPGLHRTLVELGVPLTHARRPAAEPEPALAGIVSPVQCPGGNYDLLVTDRGLVLLPSSASTTKRLLAGTLARFRKAEQEQLAELAATPIGELRERPGAQWVDSRDVASALLDQDRGGWSLSLELYLDEYAVSELDDTIVLGGEDGSCELVLRSTADGVEHGDPYRGLGELMGARMNLDDPTSANE</sequence>
<keyword evidence="14" id="KW-1185">Reference proteome</keyword>
<dbReference type="Proteomes" id="UP000584374">
    <property type="component" value="Unassembled WGS sequence"/>
</dbReference>
<dbReference type="GO" id="GO:0046872">
    <property type="term" value="F:metal ion binding"/>
    <property type="evidence" value="ECO:0007669"/>
    <property type="project" value="UniProtKB-KW"/>
</dbReference>
<dbReference type="Gene3D" id="3.30.2010.10">
    <property type="entry name" value="Metalloproteases ('zincins'), catalytic domain"/>
    <property type="match status" value="1"/>
</dbReference>
<feature type="domain" description="Peptidase M48" evidence="12">
    <location>
        <begin position="80"/>
        <end position="304"/>
    </location>
</feature>
<keyword evidence="8 11" id="KW-1133">Transmembrane helix</keyword>
<evidence type="ECO:0000256" key="2">
    <source>
        <dbReference type="ARBA" id="ARBA00022475"/>
    </source>
</evidence>
<dbReference type="InterPro" id="IPR001915">
    <property type="entry name" value="Peptidase_M48"/>
</dbReference>
<dbReference type="InterPro" id="IPR050083">
    <property type="entry name" value="HtpX_protease"/>
</dbReference>
<evidence type="ECO:0000256" key="11">
    <source>
        <dbReference type="SAM" id="Phobius"/>
    </source>
</evidence>
<feature type="transmembrane region" description="Helical" evidence="11">
    <location>
        <begin position="46"/>
        <end position="65"/>
    </location>
</feature>
<dbReference type="Pfam" id="PF01435">
    <property type="entry name" value="Peptidase_M48"/>
    <property type="match status" value="1"/>
</dbReference>
<gene>
    <name evidence="13" type="ORF">BJ970_001406</name>
</gene>
<accession>A0A840PU98</accession>
<keyword evidence="3 13" id="KW-0645">Protease</keyword>
<evidence type="ECO:0000256" key="8">
    <source>
        <dbReference type="ARBA" id="ARBA00022989"/>
    </source>
</evidence>
<keyword evidence="2" id="KW-1003">Cell membrane</keyword>
<name>A0A840PU98_9PSEU</name>
<dbReference type="GO" id="GO:0004222">
    <property type="term" value="F:metalloendopeptidase activity"/>
    <property type="evidence" value="ECO:0007669"/>
    <property type="project" value="InterPro"/>
</dbReference>
<protein>
    <submittedName>
        <fullName evidence="13">Zn-dependent protease with chaperone function</fullName>
    </submittedName>
</protein>
<keyword evidence="10 11" id="KW-0472">Membrane</keyword>
<keyword evidence="4 11" id="KW-0812">Transmembrane</keyword>
<feature type="transmembrane region" description="Helical" evidence="11">
    <location>
        <begin position="7"/>
        <end position="34"/>
    </location>
</feature>
<dbReference type="GO" id="GO:0006508">
    <property type="term" value="P:proteolysis"/>
    <property type="evidence" value="ECO:0007669"/>
    <property type="project" value="UniProtKB-KW"/>
</dbReference>
<comment type="caution">
    <text evidence="13">The sequence shown here is derived from an EMBL/GenBank/DDBJ whole genome shotgun (WGS) entry which is preliminary data.</text>
</comment>
<evidence type="ECO:0000256" key="3">
    <source>
        <dbReference type="ARBA" id="ARBA00022670"/>
    </source>
</evidence>
<evidence type="ECO:0000256" key="5">
    <source>
        <dbReference type="ARBA" id="ARBA00022723"/>
    </source>
</evidence>
<dbReference type="AlphaFoldDB" id="A0A840PU98"/>